<proteinExistence type="inferred from homology"/>
<feature type="transmembrane region" description="Helical" evidence="4">
    <location>
        <begin position="36"/>
        <end position="54"/>
    </location>
</feature>
<dbReference type="Gene3D" id="1.10.40.40">
    <property type="entry name" value="Deoxyribonucleotidase, domain 2"/>
    <property type="match status" value="1"/>
</dbReference>
<dbReference type="GO" id="GO:0008253">
    <property type="term" value="F:5'-nucleotidase activity"/>
    <property type="evidence" value="ECO:0007669"/>
    <property type="project" value="InterPro"/>
</dbReference>
<feature type="transmembrane region" description="Helical" evidence="4">
    <location>
        <begin position="61"/>
        <end position="82"/>
    </location>
</feature>
<dbReference type="InterPro" id="IPR036412">
    <property type="entry name" value="HAD-like_sf"/>
</dbReference>
<name>A0A9J7BKK4_9BACT</name>
<dbReference type="Pfam" id="PF06941">
    <property type="entry name" value="NT5C"/>
    <property type="match status" value="1"/>
</dbReference>
<evidence type="ECO:0000313" key="5">
    <source>
        <dbReference type="EMBL" id="UWZ83123.1"/>
    </source>
</evidence>
<keyword evidence="6" id="KW-1185">Reference proteome</keyword>
<evidence type="ECO:0000256" key="4">
    <source>
        <dbReference type="SAM" id="Phobius"/>
    </source>
</evidence>
<dbReference type="SFLD" id="SFLDS00003">
    <property type="entry name" value="Haloacid_Dehalogenase"/>
    <property type="match status" value="1"/>
</dbReference>
<gene>
    <name evidence="5" type="ORF">MOP44_21450</name>
</gene>
<feature type="active site" description="Nucleophile" evidence="2">
    <location>
        <position position="102"/>
    </location>
</feature>
<dbReference type="EMBL" id="CP093313">
    <property type="protein sequence ID" value="UWZ83123.1"/>
    <property type="molecule type" value="Genomic_DNA"/>
</dbReference>
<reference evidence="5" key="1">
    <citation type="submission" date="2021-04" db="EMBL/GenBank/DDBJ databases">
        <title>Phylogenetic analysis of Acidobacteriaceae.</title>
        <authorList>
            <person name="Qiu L."/>
            <person name="Zhang Q."/>
        </authorList>
    </citation>
    <scope>NUCLEOTIDE SEQUENCE</scope>
    <source>
        <strain evidence="5">DSM 25168</strain>
    </source>
</reference>
<keyword evidence="4" id="KW-0472">Membrane</keyword>
<feature type="region of interest" description="Disordered" evidence="3">
    <location>
        <begin position="270"/>
        <end position="290"/>
    </location>
</feature>
<sequence>MKELATPILGAAATLASTVAFVPQIRKIRQTGGEDVSVAMLSLYVTGVTLWLLYGVSIHAIALSLANGASIAFAGACLILKLRSDQRKSATHQKKRLRIAIDMDGTIADSVKEQVRRYNAQFAESISVADLRGTGLEEIVPPERREAVRRAIHDESFFDALDVIDNAREVIQELIREHDVFIVSAAMEIPESFAAKHRWLRKHFPFIPERNVVFCGDKSLIEADYLIDDEARHFAKFKGVGLLFSAPHNASETRYRRIDHWLEIRREFLPPQTPTHTPSLAHGAPAEELQ</sequence>
<keyword evidence="4" id="KW-1133">Transmembrane helix</keyword>
<dbReference type="GO" id="GO:0016020">
    <property type="term" value="C:membrane"/>
    <property type="evidence" value="ECO:0007669"/>
    <property type="project" value="UniProtKB-SubCell"/>
</dbReference>
<organism evidence="5 6">
    <name type="scientific">Occallatibacter riparius</name>
    <dbReference type="NCBI Taxonomy" id="1002689"/>
    <lineage>
        <taxon>Bacteria</taxon>
        <taxon>Pseudomonadati</taxon>
        <taxon>Acidobacteriota</taxon>
        <taxon>Terriglobia</taxon>
        <taxon>Terriglobales</taxon>
        <taxon>Acidobacteriaceae</taxon>
        <taxon>Occallatibacter</taxon>
    </lineage>
</organism>
<evidence type="ECO:0000256" key="2">
    <source>
        <dbReference type="PIRSR" id="PIRSR610708-1"/>
    </source>
</evidence>
<dbReference type="KEGG" id="orp:MOP44_21450"/>
<dbReference type="InterPro" id="IPR010708">
    <property type="entry name" value="5'(3')-deoxyribonucleotidase"/>
</dbReference>
<evidence type="ECO:0000313" key="6">
    <source>
        <dbReference type="Proteomes" id="UP001059380"/>
    </source>
</evidence>
<dbReference type="GO" id="GO:0009223">
    <property type="term" value="P:pyrimidine deoxyribonucleotide catabolic process"/>
    <property type="evidence" value="ECO:0007669"/>
    <property type="project" value="TreeGrafter"/>
</dbReference>
<comment type="similarity">
    <text evidence="1">Belongs to the 5'(3')-deoxyribonucleotidase family.</text>
</comment>
<dbReference type="AlphaFoldDB" id="A0A9J7BKK4"/>
<dbReference type="InterPro" id="IPR023214">
    <property type="entry name" value="HAD_sf"/>
</dbReference>
<dbReference type="PANTHER" id="PTHR16504">
    <property type="entry name" value="5'(3')-DEOXYRIBONUCLEOTIDASE"/>
    <property type="match status" value="1"/>
</dbReference>
<dbReference type="SUPFAM" id="SSF56784">
    <property type="entry name" value="HAD-like"/>
    <property type="match status" value="1"/>
</dbReference>
<dbReference type="SFLD" id="SFLDG01126">
    <property type="entry name" value="C1.2:_Nucleotidase_Like"/>
    <property type="match status" value="1"/>
</dbReference>
<protein>
    <submittedName>
        <fullName evidence="5">PQ-loop domain-containing transporter</fullName>
    </submittedName>
</protein>
<feature type="active site" description="Proton donor" evidence="2">
    <location>
        <position position="104"/>
    </location>
</feature>
<accession>A0A9J7BKK4</accession>
<keyword evidence="4" id="KW-0812">Transmembrane</keyword>
<dbReference type="RefSeq" id="WP_260792457.1">
    <property type="nucleotide sequence ID" value="NZ_CP093313.1"/>
</dbReference>
<evidence type="ECO:0000256" key="1">
    <source>
        <dbReference type="ARBA" id="ARBA00009589"/>
    </source>
</evidence>
<dbReference type="Gene3D" id="3.40.50.1000">
    <property type="entry name" value="HAD superfamily/HAD-like"/>
    <property type="match status" value="1"/>
</dbReference>
<dbReference type="Gene3D" id="1.20.1280.290">
    <property type="match status" value="1"/>
</dbReference>
<dbReference type="PANTHER" id="PTHR16504:SF4">
    <property type="entry name" value="5'(3')-DEOXYRIBONUCLEOTIDASE"/>
    <property type="match status" value="1"/>
</dbReference>
<dbReference type="Proteomes" id="UP001059380">
    <property type="component" value="Chromosome"/>
</dbReference>
<evidence type="ECO:0000256" key="3">
    <source>
        <dbReference type="SAM" id="MobiDB-lite"/>
    </source>
</evidence>
<dbReference type="SFLD" id="SFLDG01146">
    <property type="entry name" value="C1.2.2"/>
    <property type="match status" value="1"/>
</dbReference>